<feature type="region of interest" description="Disordered" evidence="1">
    <location>
        <begin position="121"/>
        <end position="161"/>
    </location>
</feature>
<protein>
    <submittedName>
        <fullName evidence="2">Uu.00g122170.m01.CDS01</fullName>
    </submittedName>
</protein>
<dbReference type="AlphaFoldDB" id="A0AAI8VH26"/>
<name>A0AAI8VH26_9PEZI</name>
<dbReference type="Proteomes" id="UP001295740">
    <property type="component" value="Unassembled WGS sequence"/>
</dbReference>
<organism evidence="2 3">
    <name type="scientific">Anthostomella pinea</name>
    <dbReference type="NCBI Taxonomy" id="933095"/>
    <lineage>
        <taxon>Eukaryota</taxon>
        <taxon>Fungi</taxon>
        <taxon>Dikarya</taxon>
        <taxon>Ascomycota</taxon>
        <taxon>Pezizomycotina</taxon>
        <taxon>Sordariomycetes</taxon>
        <taxon>Xylariomycetidae</taxon>
        <taxon>Xylariales</taxon>
        <taxon>Xylariaceae</taxon>
        <taxon>Anthostomella</taxon>
    </lineage>
</organism>
<feature type="compositionally biased region" description="Low complexity" evidence="1">
    <location>
        <begin position="42"/>
        <end position="54"/>
    </location>
</feature>
<feature type="region of interest" description="Disordered" evidence="1">
    <location>
        <begin position="238"/>
        <end position="265"/>
    </location>
</feature>
<accession>A0AAI8VH26</accession>
<evidence type="ECO:0000256" key="1">
    <source>
        <dbReference type="SAM" id="MobiDB-lite"/>
    </source>
</evidence>
<feature type="region of interest" description="Disordered" evidence="1">
    <location>
        <begin position="1"/>
        <end position="107"/>
    </location>
</feature>
<dbReference type="EMBL" id="CAUWAG010000007">
    <property type="protein sequence ID" value="CAJ2504823.1"/>
    <property type="molecule type" value="Genomic_DNA"/>
</dbReference>
<gene>
    <name evidence="2" type="ORF">KHLLAP_LOCUS5291</name>
</gene>
<sequence length="356" mass="38931">MPPPPPAGALKSSHTISNLPVPATYYRDSRRASPTNIPSPKALTATSYTTATALPRRQAENIPPSNSKASLGSKPKRSLDFSPTKLLPKLTPKSKARHGGGIPKSRTINVFSNLTSSLSRTSLGNFNRSESRHTSTSSGEVSRSSRAPPYLDSSNAASSSSQALINPMQNFNNPRQIHIAQESAYWTGRFMALQDRFHSELLLPQNLTTLVNAHAERSLLPDSQPTFADSLATSSTTACIQQGQGQKPTRKHQHTQSTSTVGSIHNRASAEAAALLSDEDNRSRRIFFHLEALCTSNEARRSLHSWQQTYARRMGKESLLPRGGCMEDKEREKEKGWMGRLLGNTGAHGKRGSFVF</sequence>
<reference evidence="2" key="1">
    <citation type="submission" date="2023-10" db="EMBL/GenBank/DDBJ databases">
        <authorList>
            <person name="Hackl T."/>
        </authorList>
    </citation>
    <scope>NUCLEOTIDE SEQUENCE</scope>
</reference>
<comment type="caution">
    <text evidence="2">The sequence shown here is derived from an EMBL/GenBank/DDBJ whole genome shotgun (WGS) entry which is preliminary data.</text>
</comment>
<evidence type="ECO:0000313" key="3">
    <source>
        <dbReference type="Proteomes" id="UP001295740"/>
    </source>
</evidence>
<feature type="compositionally biased region" description="Polar residues" evidence="1">
    <location>
        <begin position="238"/>
        <end position="247"/>
    </location>
</feature>
<evidence type="ECO:0000313" key="2">
    <source>
        <dbReference type="EMBL" id="CAJ2504823.1"/>
    </source>
</evidence>
<feature type="compositionally biased region" description="Low complexity" evidence="1">
    <location>
        <begin position="82"/>
        <end position="91"/>
    </location>
</feature>
<proteinExistence type="predicted"/>
<feature type="compositionally biased region" description="Low complexity" evidence="1">
    <location>
        <begin position="134"/>
        <end position="146"/>
    </location>
</feature>
<keyword evidence="3" id="KW-1185">Reference proteome</keyword>